<dbReference type="Gene3D" id="3.40.50.10950">
    <property type="match status" value="1"/>
</dbReference>
<dbReference type="InterPro" id="IPR042113">
    <property type="entry name" value="P_AcTrfase_dom1"/>
</dbReference>
<dbReference type="Proteomes" id="UP000527315">
    <property type="component" value="Unassembled WGS sequence"/>
</dbReference>
<feature type="domain" description="Phosphate acetyl/butaryl transferase" evidence="9">
    <location>
        <begin position="34"/>
        <end position="357"/>
    </location>
</feature>
<evidence type="ECO:0000313" key="13">
    <source>
        <dbReference type="Proteomes" id="UP000527315"/>
    </source>
</evidence>
<dbReference type="Proteomes" id="UP000590964">
    <property type="component" value="Unassembled WGS sequence"/>
</dbReference>
<dbReference type="Pfam" id="PF01515">
    <property type="entry name" value="PTA_PTB"/>
    <property type="match status" value="1"/>
</dbReference>
<dbReference type="EMBL" id="DUFJ01000002">
    <property type="protein sequence ID" value="HIH32624.1"/>
    <property type="molecule type" value="Genomic_DNA"/>
</dbReference>
<dbReference type="InterPro" id="IPR050500">
    <property type="entry name" value="Phos_Acetyltrans/Butyryltrans"/>
</dbReference>
<dbReference type="InterPro" id="IPR004614">
    <property type="entry name" value="P_AcTrfase"/>
</dbReference>
<protein>
    <recommendedName>
        <fullName evidence="5">Phosphate acetyltransferase</fullName>
        <ecNumber evidence="4">2.3.1.8</ecNumber>
    </recommendedName>
    <alternativeName>
        <fullName evidence="8">Phosphotransacetylase</fullName>
    </alternativeName>
</protein>
<comment type="catalytic activity">
    <reaction evidence="1">
        <text>acetyl-CoA + phosphate = acetyl phosphate + CoA</text>
        <dbReference type="Rhea" id="RHEA:19521"/>
        <dbReference type="ChEBI" id="CHEBI:22191"/>
        <dbReference type="ChEBI" id="CHEBI:43474"/>
        <dbReference type="ChEBI" id="CHEBI:57287"/>
        <dbReference type="ChEBI" id="CHEBI:57288"/>
        <dbReference type="EC" id="2.3.1.8"/>
    </reaction>
</comment>
<evidence type="ECO:0000313" key="10">
    <source>
        <dbReference type="EMBL" id="HIH21982.1"/>
    </source>
</evidence>
<dbReference type="PANTHER" id="PTHR43356">
    <property type="entry name" value="PHOSPHATE ACETYLTRANSFERASE"/>
    <property type="match status" value="1"/>
</dbReference>
<dbReference type="Proteomes" id="UP000680185">
    <property type="component" value="Unassembled WGS sequence"/>
</dbReference>
<reference evidence="11" key="1">
    <citation type="journal article" date="2020" name="bioRxiv">
        <title>A rank-normalized archaeal taxonomy based on genome phylogeny resolves widespread incomplete and uneven classifications.</title>
        <authorList>
            <person name="Rinke C."/>
            <person name="Chuvochina M."/>
            <person name="Mussig A.J."/>
            <person name="Chaumeil P.-A."/>
            <person name="Waite D.W."/>
            <person name="Whitman W.B."/>
            <person name="Parks D.H."/>
            <person name="Hugenholtz P."/>
        </authorList>
    </citation>
    <scope>NUCLEOTIDE SEQUENCE</scope>
    <source>
        <strain evidence="11">UBA10036</strain>
        <strain evidence="10">UBA10191</strain>
    </source>
</reference>
<evidence type="ECO:0000259" key="9">
    <source>
        <dbReference type="Pfam" id="PF01515"/>
    </source>
</evidence>
<keyword evidence="6 11" id="KW-0808">Transferase</keyword>
<accession>A0A7J4KSF0</accession>
<gene>
    <name evidence="11" type="primary">pta</name>
    <name evidence="10" type="ORF">HA222_04985</name>
    <name evidence="11" type="ORF">HA227_00050</name>
    <name evidence="12" type="ORF">J4478_01315</name>
</gene>
<sequence>MINKTIFSKRIEEKISSRSYEKEEPFEKKAVLEKLFEKIETLKKNRQKIVFPEPLDERVLKAVDFALREKLCKPILVGNKSEILQKAESLKLDISGAEIVQTNEKFEEFVELLIELRKDKGVSRKEAEEFVKDPVYYATLMVKAGWADGLIGGATSETGKIVSAALRIVKPKAGVKTVSGAFVMVIPMKKFGEAFAHRSVIVFADCAVTISPNAEQIADIAVESAKTARMFGLEPRIALLYYKTRKSGDMSAKDKMQEADLILKGRNADFIVEGELQVDAAIDPEVAKIKKPDSSLKGRANVLIFPDLSSGNIGYKLVERLAGAEAIGPIIQGLAKPCNDLSRGCSTEDIINMIAITSYQALSEKQPVSN</sequence>
<dbReference type="EMBL" id="DUFW01000087">
    <property type="protein sequence ID" value="HIH21982.1"/>
    <property type="molecule type" value="Genomic_DNA"/>
</dbReference>
<evidence type="ECO:0000313" key="11">
    <source>
        <dbReference type="EMBL" id="HIH32624.1"/>
    </source>
</evidence>
<name>A0A7J4KSF0_9ARCH</name>
<evidence type="ECO:0000256" key="5">
    <source>
        <dbReference type="ARBA" id="ARBA00021528"/>
    </source>
</evidence>
<dbReference type="InterPro" id="IPR042112">
    <property type="entry name" value="P_AcTrfase_dom2"/>
</dbReference>
<evidence type="ECO:0000256" key="7">
    <source>
        <dbReference type="ARBA" id="ARBA00023315"/>
    </source>
</evidence>
<keyword evidence="7 11" id="KW-0012">Acyltransferase</keyword>
<dbReference type="Gene3D" id="3.40.50.10750">
    <property type="entry name" value="Isocitrate/Isopropylmalate dehydrogenase-like"/>
    <property type="match status" value="1"/>
</dbReference>
<dbReference type="EMBL" id="JAGVWB010000007">
    <property type="protein sequence ID" value="MBS3058023.1"/>
    <property type="molecule type" value="Genomic_DNA"/>
</dbReference>
<evidence type="ECO:0000256" key="3">
    <source>
        <dbReference type="ARBA" id="ARBA00005656"/>
    </source>
</evidence>
<dbReference type="AlphaFoldDB" id="A0A7J4KSF0"/>
<evidence type="ECO:0000256" key="4">
    <source>
        <dbReference type="ARBA" id="ARBA00012707"/>
    </source>
</evidence>
<evidence type="ECO:0000256" key="2">
    <source>
        <dbReference type="ARBA" id="ARBA00004989"/>
    </source>
</evidence>
<dbReference type="InterPro" id="IPR012147">
    <property type="entry name" value="P_Ac_Bu_trans"/>
</dbReference>
<evidence type="ECO:0000256" key="1">
    <source>
        <dbReference type="ARBA" id="ARBA00000705"/>
    </source>
</evidence>
<comment type="similarity">
    <text evidence="3">Belongs to the phosphate acetyltransferase and butyryltransferase family.</text>
</comment>
<proteinExistence type="inferred from homology"/>
<dbReference type="PIRSF" id="PIRSF000428">
    <property type="entry name" value="P_Ac_trans"/>
    <property type="match status" value="1"/>
</dbReference>
<dbReference type="PANTHER" id="PTHR43356:SF3">
    <property type="entry name" value="PHOSPHATE ACETYLTRANSFERASE"/>
    <property type="match status" value="1"/>
</dbReference>
<evidence type="ECO:0000313" key="12">
    <source>
        <dbReference type="EMBL" id="MBS3058023.1"/>
    </source>
</evidence>
<evidence type="ECO:0000256" key="8">
    <source>
        <dbReference type="ARBA" id="ARBA00031108"/>
    </source>
</evidence>
<dbReference type="InterPro" id="IPR002505">
    <property type="entry name" value="PTA_PTB"/>
</dbReference>
<organism evidence="11 13">
    <name type="scientific">Candidatus Iainarchaeum sp</name>
    <dbReference type="NCBI Taxonomy" id="3101447"/>
    <lineage>
        <taxon>Archaea</taxon>
        <taxon>Candidatus Iainarchaeota</taxon>
        <taxon>Candidatus Iainarchaeia</taxon>
        <taxon>Candidatus Iainarchaeales</taxon>
        <taxon>Candidatus Iainarchaeaceae</taxon>
        <taxon>Candidatus Iainarchaeum</taxon>
    </lineage>
</organism>
<reference evidence="12" key="3">
    <citation type="submission" date="2021-05" db="EMBL/GenBank/DDBJ databases">
        <title>Protein family content uncovers lineage relationships and bacterial pathway maintenance mechanisms in DPANN archaea.</title>
        <authorList>
            <person name="Castelle C.J."/>
            <person name="Meheust R."/>
            <person name="Jaffe A.L."/>
            <person name="Seitz K."/>
            <person name="Gong X."/>
            <person name="Baker B.J."/>
            <person name="Banfield J.F."/>
        </authorList>
    </citation>
    <scope>NUCLEOTIDE SEQUENCE</scope>
    <source>
        <strain evidence="12">RIFCSPLOWO2_01_FULL_43_13</strain>
    </source>
</reference>
<dbReference type="NCBIfam" id="NF007233">
    <property type="entry name" value="PRK09653.1"/>
    <property type="match status" value="1"/>
</dbReference>
<dbReference type="NCBIfam" id="TIGR00651">
    <property type="entry name" value="pta"/>
    <property type="match status" value="1"/>
</dbReference>
<evidence type="ECO:0000256" key="6">
    <source>
        <dbReference type="ARBA" id="ARBA00022679"/>
    </source>
</evidence>
<dbReference type="GO" id="GO:0008959">
    <property type="term" value="F:phosphate acetyltransferase activity"/>
    <property type="evidence" value="ECO:0007669"/>
    <property type="project" value="UniProtKB-EC"/>
</dbReference>
<comment type="caution">
    <text evidence="11">The sequence shown here is derived from an EMBL/GenBank/DDBJ whole genome shotgun (WGS) entry which is preliminary data.</text>
</comment>
<dbReference type="EC" id="2.3.1.8" evidence="4"/>
<reference evidence="12" key="2">
    <citation type="submission" date="2021-03" db="EMBL/GenBank/DDBJ databases">
        <authorList>
            <person name="Jaffe A."/>
        </authorList>
    </citation>
    <scope>NUCLEOTIDE SEQUENCE</scope>
    <source>
        <strain evidence="12">RIFCSPLOWO2_01_FULL_43_13</strain>
    </source>
</reference>
<dbReference type="SUPFAM" id="SSF53659">
    <property type="entry name" value="Isocitrate/Isopropylmalate dehydrogenase-like"/>
    <property type="match status" value="1"/>
</dbReference>
<comment type="pathway">
    <text evidence="2">Metabolic intermediate biosynthesis; acetyl-CoA biosynthesis; acetyl-CoA from acetate: step 2/2.</text>
</comment>